<feature type="compositionally biased region" description="Pro residues" evidence="1">
    <location>
        <begin position="291"/>
        <end position="300"/>
    </location>
</feature>
<keyword evidence="2" id="KW-0812">Transmembrane</keyword>
<feature type="region of interest" description="Disordered" evidence="1">
    <location>
        <begin position="193"/>
        <end position="231"/>
    </location>
</feature>
<feature type="region of interest" description="Disordered" evidence="1">
    <location>
        <begin position="267"/>
        <end position="300"/>
    </location>
</feature>
<feature type="region of interest" description="Disordered" evidence="1">
    <location>
        <begin position="33"/>
        <end position="93"/>
    </location>
</feature>
<keyword evidence="2" id="KW-1133">Transmembrane helix</keyword>
<proteinExistence type="predicted"/>
<feature type="compositionally biased region" description="Basic and acidic residues" evidence="1">
    <location>
        <begin position="272"/>
        <end position="285"/>
    </location>
</feature>
<evidence type="ECO:0000256" key="3">
    <source>
        <dbReference type="SAM" id="SignalP"/>
    </source>
</evidence>
<accession>A0A1I7UJ25</accession>
<evidence type="ECO:0000256" key="1">
    <source>
        <dbReference type="SAM" id="MobiDB-lite"/>
    </source>
</evidence>
<feature type="compositionally biased region" description="Polar residues" evidence="1">
    <location>
        <begin position="60"/>
        <end position="93"/>
    </location>
</feature>
<feature type="region of interest" description="Disordered" evidence="1">
    <location>
        <begin position="336"/>
        <end position="418"/>
    </location>
</feature>
<keyword evidence="4" id="KW-1185">Reference proteome</keyword>
<keyword evidence="3" id="KW-0732">Signal</keyword>
<feature type="compositionally biased region" description="Polar residues" evidence="1">
    <location>
        <begin position="33"/>
        <end position="49"/>
    </location>
</feature>
<name>A0A1I7UJ25_9PELO</name>
<dbReference type="STRING" id="1561998.A0A1I7UJ25"/>
<dbReference type="Proteomes" id="UP000095282">
    <property type="component" value="Unplaced"/>
</dbReference>
<feature type="signal peptide" evidence="3">
    <location>
        <begin position="1"/>
        <end position="25"/>
    </location>
</feature>
<dbReference type="AlphaFoldDB" id="A0A1I7UJ25"/>
<reference evidence="5" key="1">
    <citation type="submission" date="2016-11" db="UniProtKB">
        <authorList>
            <consortium name="WormBaseParasite"/>
        </authorList>
    </citation>
    <scope>IDENTIFICATION</scope>
</reference>
<feature type="transmembrane region" description="Helical" evidence="2">
    <location>
        <begin position="137"/>
        <end position="159"/>
    </location>
</feature>
<dbReference type="eggNOG" id="ENOG502RT8K">
    <property type="taxonomic scope" value="Eukaryota"/>
</dbReference>
<dbReference type="WBParaSite" id="Csp11.Scaffold629.g9823.t1">
    <property type="protein sequence ID" value="Csp11.Scaffold629.g9823.t1"/>
    <property type="gene ID" value="Csp11.Scaffold629.g9823"/>
</dbReference>
<protein>
    <submittedName>
        <fullName evidence="5">Uncharacterized protein</fullName>
    </submittedName>
</protein>
<feature type="compositionally biased region" description="Basic and acidic residues" evidence="1">
    <location>
        <begin position="195"/>
        <end position="228"/>
    </location>
</feature>
<evidence type="ECO:0000313" key="5">
    <source>
        <dbReference type="WBParaSite" id="Csp11.Scaffold629.g9823.t1"/>
    </source>
</evidence>
<keyword evidence="2" id="KW-0472">Membrane</keyword>
<feature type="compositionally biased region" description="Basic and acidic residues" evidence="1">
    <location>
        <begin position="380"/>
        <end position="418"/>
    </location>
</feature>
<feature type="compositionally biased region" description="Basic and acidic residues" evidence="1">
    <location>
        <begin position="348"/>
        <end position="366"/>
    </location>
</feature>
<feature type="chain" id="PRO_5009308934" evidence="3">
    <location>
        <begin position="26"/>
        <end position="418"/>
    </location>
</feature>
<sequence>MTVKFKNWTLLALFFLFVPINSVDNFNVSNGLTSDDAPSSDRVSNNQEAPQFRRLRRKVNGSTKKANSAVGNNNQFQKSQHMNGAVASKSTNSIKPATQWKRTTYTCDKLPDNSRKCIIDMCERMKAIGEQGGDNNVIAIILLIVGIIGIIVNIVIFILRCRKRRKNKKMTVACPSKEDAKVVNSVPVETTPVKAPEETVSEIKKDVSKQEETKQEMKQETKETKETSVIEEPSIHSIKQNPNNRNIRTSLIQAQQKLDKLRMYVKKNRAQHKSDTRSSKFEKKGNIFIPKEPPIPPAVPLPEGIVLEDVTYDPKLNERWDIGSDVDDIELDESYRINPDSLLSDSSRNSEPRKIKGGDEKKEDGTKAGTPDAKTTAKPAEGKDGKEKSVKKDESEKDKSKKDPSKKNLSKRDEHKGP</sequence>
<evidence type="ECO:0000256" key="2">
    <source>
        <dbReference type="SAM" id="Phobius"/>
    </source>
</evidence>
<organism evidence="4 5">
    <name type="scientific">Caenorhabditis tropicalis</name>
    <dbReference type="NCBI Taxonomy" id="1561998"/>
    <lineage>
        <taxon>Eukaryota</taxon>
        <taxon>Metazoa</taxon>
        <taxon>Ecdysozoa</taxon>
        <taxon>Nematoda</taxon>
        <taxon>Chromadorea</taxon>
        <taxon>Rhabditida</taxon>
        <taxon>Rhabditina</taxon>
        <taxon>Rhabditomorpha</taxon>
        <taxon>Rhabditoidea</taxon>
        <taxon>Rhabditidae</taxon>
        <taxon>Peloderinae</taxon>
        <taxon>Caenorhabditis</taxon>
    </lineage>
</organism>
<evidence type="ECO:0000313" key="4">
    <source>
        <dbReference type="Proteomes" id="UP000095282"/>
    </source>
</evidence>